<protein>
    <submittedName>
        <fullName evidence="2">Uncharacterized protein</fullName>
    </submittedName>
</protein>
<dbReference type="AlphaFoldDB" id="A0A5N5D9U1"/>
<gene>
    <name evidence="2" type="ORF">DBV05_g6996</name>
</gene>
<dbReference type="OrthoDB" id="3945698at2759"/>
<evidence type="ECO:0000256" key="1">
    <source>
        <dbReference type="SAM" id="MobiDB-lite"/>
    </source>
</evidence>
<evidence type="ECO:0000313" key="2">
    <source>
        <dbReference type="EMBL" id="KAB2574387.1"/>
    </source>
</evidence>
<feature type="region of interest" description="Disordered" evidence="1">
    <location>
        <begin position="76"/>
        <end position="138"/>
    </location>
</feature>
<feature type="compositionally biased region" description="Low complexity" evidence="1">
    <location>
        <begin position="368"/>
        <end position="377"/>
    </location>
</feature>
<dbReference type="EMBL" id="VCHE01000044">
    <property type="protein sequence ID" value="KAB2574387.1"/>
    <property type="molecule type" value="Genomic_DNA"/>
</dbReference>
<feature type="compositionally biased region" description="Basic and acidic residues" evidence="1">
    <location>
        <begin position="324"/>
        <end position="341"/>
    </location>
</feature>
<sequence length="394" mass="38943">MAGFIQNYVMGMVQNAAAGAATYAITTGGRVVGDAVIGAGDLIEGAGRNVGNGIEGYIDRYGNWIRSYGDSTIAATAASSSTPVKPKSAKDGGKNKKALPSTKTPKALPAPPGGSGGRPNLKKSNSDSKSPLSYYDTTTKALPTSGVKKALPPATGGMDGLSKGQLAKLRGIRAEDLKKGTNGVTKGVGGGVNKGVGVVGGGVNKGVGAVGGGLNKLGQGVGGVANNNNKKKNTTAPSVAGSEAGSKKGDSGPGKPYVASVAGNGPTGTKKQQQQQSGKPSTGGALNQQYPKPFSTKRPDGKVVIARESKPGAVRTGGGGAGPGRKEGGGGGGGKKDEKGGFDFMRMYAEDPKKKGPGSVAGSVKTNASAAKKTAAAGKGGGEKQETSGKYDFF</sequence>
<feature type="compositionally biased region" description="Basic and acidic residues" evidence="1">
    <location>
        <begin position="297"/>
        <end position="310"/>
    </location>
</feature>
<name>A0A5N5D9U1_9PEZI</name>
<feature type="compositionally biased region" description="Low complexity" evidence="1">
    <location>
        <begin position="267"/>
        <end position="284"/>
    </location>
</feature>
<feature type="compositionally biased region" description="Polar residues" evidence="1">
    <location>
        <begin position="127"/>
        <end position="138"/>
    </location>
</feature>
<reference evidence="2 3" key="1">
    <citation type="journal article" date="2019" name="Sci. Rep.">
        <title>A multi-omics analysis of the grapevine pathogen Lasiodiplodia theobromae reveals that temperature affects the expression of virulence- and pathogenicity-related genes.</title>
        <authorList>
            <person name="Felix C."/>
            <person name="Meneses R."/>
            <person name="Goncalves M.F.M."/>
            <person name="Tilleman L."/>
            <person name="Duarte A.S."/>
            <person name="Jorrin-Novo J.V."/>
            <person name="Van de Peer Y."/>
            <person name="Deforce D."/>
            <person name="Van Nieuwerburgh F."/>
            <person name="Esteves A.C."/>
            <person name="Alves A."/>
        </authorList>
    </citation>
    <scope>NUCLEOTIDE SEQUENCE [LARGE SCALE GENOMIC DNA]</scope>
    <source>
        <strain evidence="2 3">LA-SOL3</strain>
    </source>
</reference>
<dbReference type="Proteomes" id="UP000325902">
    <property type="component" value="Unassembled WGS sequence"/>
</dbReference>
<keyword evidence="3" id="KW-1185">Reference proteome</keyword>
<feature type="region of interest" description="Disordered" evidence="1">
    <location>
        <begin position="223"/>
        <end position="394"/>
    </location>
</feature>
<proteinExistence type="predicted"/>
<accession>A0A5N5D9U1</accession>
<comment type="caution">
    <text evidence="2">The sequence shown here is derived from an EMBL/GenBank/DDBJ whole genome shotgun (WGS) entry which is preliminary data.</text>
</comment>
<feature type="compositionally biased region" description="Basic and acidic residues" evidence="1">
    <location>
        <begin position="381"/>
        <end position="394"/>
    </location>
</feature>
<organism evidence="2 3">
    <name type="scientific">Lasiodiplodia theobromae</name>
    <dbReference type="NCBI Taxonomy" id="45133"/>
    <lineage>
        <taxon>Eukaryota</taxon>
        <taxon>Fungi</taxon>
        <taxon>Dikarya</taxon>
        <taxon>Ascomycota</taxon>
        <taxon>Pezizomycotina</taxon>
        <taxon>Dothideomycetes</taxon>
        <taxon>Dothideomycetes incertae sedis</taxon>
        <taxon>Botryosphaeriales</taxon>
        <taxon>Botryosphaeriaceae</taxon>
        <taxon>Lasiodiplodia</taxon>
    </lineage>
</organism>
<evidence type="ECO:0000313" key="3">
    <source>
        <dbReference type="Proteomes" id="UP000325902"/>
    </source>
</evidence>